<evidence type="ECO:0000259" key="7">
    <source>
        <dbReference type="PROSITE" id="PS50071"/>
    </source>
</evidence>
<evidence type="ECO:0000313" key="9">
    <source>
        <dbReference type="WBParaSite" id="MCU_007106-RB"/>
    </source>
</evidence>
<evidence type="ECO:0000256" key="1">
    <source>
        <dbReference type="ARBA" id="ARBA00023125"/>
    </source>
</evidence>
<feature type="domain" description="Homeobox" evidence="7">
    <location>
        <begin position="787"/>
        <end position="850"/>
    </location>
</feature>
<reference evidence="9" key="1">
    <citation type="submission" date="2019-11" db="UniProtKB">
        <authorList>
            <consortium name="WormBaseParasite"/>
        </authorList>
    </citation>
    <scope>IDENTIFICATION</scope>
</reference>
<comment type="subcellular location">
    <subcellularLocation>
        <location evidence="5">Nucleus</location>
    </subcellularLocation>
</comment>
<accession>A0A5K3FBK1</accession>
<keyword evidence="4" id="KW-0863">Zinc-finger</keyword>
<feature type="compositionally biased region" description="Basic and acidic residues" evidence="6">
    <location>
        <begin position="959"/>
        <end position="977"/>
    </location>
</feature>
<feature type="region of interest" description="Disordered" evidence="6">
    <location>
        <begin position="727"/>
        <end position="795"/>
    </location>
</feature>
<dbReference type="InterPro" id="IPR045762">
    <property type="entry name" value="ADNP_Znf"/>
</dbReference>
<keyword evidence="3 5" id="KW-0539">Nucleus</keyword>
<feature type="DNA-binding region" description="Homeobox" evidence="5">
    <location>
        <begin position="789"/>
        <end position="851"/>
    </location>
</feature>
<dbReference type="SMART" id="SM00389">
    <property type="entry name" value="HOX"/>
    <property type="match status" value="1"/>
</dbReference>
<dbReference type="PROSITE" id="PS50157">
    <property type="entry name" value="ZINC_FINGER_C2H2_2"/>
    <property type="match status" value="1"/>
</dbReference>
<dbReference type="GO" id="GO:0003677">
    <property type="term" value="F:DNA binding"/>
    <property type="evidence" value="ECO:0007669"/>
    <property type="project" value="UniProtKB-UniRule"/>
</dbReference>
<dbReference type="GO" id="GO:0008270">
    <property type="term" value="F:zinc ion binding"/>
    <property type="evidence" value="ECO:0007669"/>
    <property type="project" value="UniProtKB-KW"/>
</dbReference>
<feature type="domain" description="C2H2-type" evidence="8">
    <location>
        <begin position="99"/>
        <end position="127"/>
    </location>
</feature>
<dbReference type="GO" id="GO:0005634">
    <property type="term" value="C:nucleus"/>
    <property type="evidence" value="ECO:0007669"/>
    <property type="project" value="UniProtKB-SubCell"/>
</dbReference>
<dbReference type="InterPro" id="IPR050224">
    <property type="entry name" value="TALE_homeobox"/>
</dbReference>
<dbReference type="PANTHER" id="PTHR11850">
    <property type="entry name" value="HOMEOBOX PROTEIN TRANSCRIPTION FACTORS"/>
    <property type="match status" value="1"/>
</dbReference>
<evidence type="ECO:0000256" key="4">
    <source>
        <dbReference type="PROSITE-ProRule" id="PRU00042"/>
    </source>
</evidence>
<dbReference type="SUPFAM" id="SSF46689">
    <property type="entry name" value="Homeodomain-like"/>
    <property type="match status" value="1"/>
</dbReference>
<protein>
    <submittedName>
        <fullName evidence="9">C2H2-type domain-containing protein</fullName>
    </submittedName>
</protein>
<evidence type="ECO:0000256" key="5">
    <source>
        <dbReference type="PROSITE-ProRule" id="PRU00108"/>
    </source>
</evidence>
<dbReference type="PROSITE" id="PS50071">
    <property type="entry name" value="HOMEOBOX_2"/>
    <property type="match status" value="1"/>
</dbReference>
<dbReference type="InterPro" id="IPR001356">
    <property type="entry name" value="HD"/>
</dbReference>
<evidence type="ECO:0000259" key="8">
    <source>
        <dbReference type="PROSITE" id="PS50157"/>
    </source>
</evidence>
<name>A0A5K3FBK1_MESCO</name>
<keyword evidence="1 5" id="KW-0238">DNA-binding</keyword>
<evidence type="ECO:0000256" key="6">
    <source>
        <dbReference type="SAM" id="MobiDB-lite"/>
    </source>
</evidence>
<proteinExistence type="predicted"/>
<dbReference type="WBParaSite" id="MCU_007106-RB">
    <property type="protein sequence ID" value="MCU_007106-RB"/>
    <property type="gene ID" value="MCU_007106"/>
</dbReference>
<dbReference type="AlphaFoldDB" id="A0A5K3FBK1"/>
<feature type="compositionally biased region" description="Low complexity" evidence="6">
    <location>
        <begin position="979"/>
        <end position="1011"/>
    </location>
</feature>
<keyword evidence="2 5" id="KW-0371">Homeobox</keyword>
<dbReference type="Gene3D" id="1.10.10.60">
    <property type="entry name" value="Homeodomain-like"/>
    <property type="match status" value="1"/>
</dbReference>
<dbReference type="SMART" id="SM00355">
    <property type="entry name" value="ZnF_C2H2"/>
    <property type="match status" value="2"/>
</dbReference>
<feature type="region of interest" description="Disordered" evidence="6">
    <location>
        <begin position="928"/>
        <end position="1017"/>
    </location>
</feature>
<feature type="compositionally biased region" description="Low complexity" evidence="6">
    <location>
        <begin position="735"/>
        <end position="744"/>
    </location>
</feature>
<feature type="compositionally biased region" description="Low complexity" evidence="6">
    <location>
        <begin position="183"/>
        <end position="207"/>
    </location>
</feature>
<keyword evidence="4" id="KW-0862">Zinc</keyword>
<dbReference type="InterPro" id="IPR008422">
    <property type="entry name" value="KN_HD"/>
</dbReference>
<evidence type="ECO:0000256" key="3">
    <source>
        <dbReference type="ARBA" id="ARBA00023242"/>
    </source>
</evidence>
<keyword evidence="4" id="KW-0479">Metal-binding</keyword>
<dbReference type="Gene3D" id="3.30.160.60">
    <property type="entry name" value="Classic Zinc Finger"/>
    <property type="match status" value="1"/>
</dbReference>
<evidence type="ECO:0000256" key="2">
    <source>
        <dbReference type="ARBA" id="ARBA00023155"/>
    </source>
</evidence>
<feature type="compositionally biased region" description="Polar residues" evidence="6">
    <location>
        <begin position="208"/>
        <end position="217"/>
    </location>
</feature>
<dbReference type="GO" id="GO:0006355">
    <property type="term" value="P:regulation of DNA-templated transcription"/>
    <property type="evidence" value="ECO:0007669"/>
    <property type="project" value="InterPro"/>
</dbReference>
<dbReference type="CDD" id="cd00086">
    <property type="entry name" value="homeodomain"/>
    <property type="match status" value="1"/>
</dbReference>
<feature type="region of interest" description="Disordered" evidence="6">
    <location>
        <begin position="844"/>
        <end position="868"/>
    </location>
</feature>
<dbReference type="Pfam" id="PF19627">
    <property type="entry name" value="ADNP_N"/>
    <property type="match status" value="1"/>
</dbReference>
<feature type="region of interest" description="Disordered" evidence="6">
    <location>
        <begin position="165"/>
        <end position="242"/>
    </location>
</feature>
<dbReference type="InterPro" id="IPR009057">
    <property type="entry name" value="Homeodomain-like_sf"/>
</dbReference>
<feature type="compositionally biased region" description="Pro residues" evidence="6">
    <location>
        <begin position="172"/>
        <end position="182"/>
    </location>
</feature>
<organism evidence="9">
    <name type="scientific">Mesocestoides corti</name>
    <name type="common">Flatworm</name>
    <dbReference type="NCBI Taxonomy" id="53468"/>
    <lineage>
        <taxon>Eukaryota</taxon>
        <taxon>Metazoa</taxon>
        <taxon>Spiralia</taxon>
        <taxon>Lophotrochozoa</taxon>
        <taxon>Platyhelminthes</taxon>
        <taxon>Cestoda</taxon>
        <taxon>Eucestoda</taxon>
        <taxon>Cyclophyllidea</taxon>
        <taxon>Mesocestoididae</taxon>
        <taxon>Mesocestoides</taxon>
    </lineage>
</organism>
<sequence>METLQCADPKSLMPSTFSLNMTNYKVANVEASSCILKSDTDSSNNSRPVSIILARTPSGSGNYVHVLRCSSCDFSTLLLSTLKDHIKSHHPANESIVLLSCPQCGSSSTERNLLDEHMKLYHFNFEASSYKFLETRHMIYKSEPTPAAAMTIPFTISSPAATVGSLRVGLTSPPPPQPPPSSFTPQPTASISVVPSQSSPPSHSIPSTNSDTNQLSIETEPVYSNPDKANAVQGSRRRKATTPGKLRALALTVNGDAEDLVEQMCKKRKLEPPMVNGEVQQAATHIRPHSAMVCNVNDLVEVLKCQHAQQQQQQQHAANAMGEVDEVSNTTPKVTTAIMMDANSAKNLVTQLLAAAAAGQGRIELGGTAPLPLSGEQALDMSVRPAVDPQQPLQTQVKTAELKLADLIQADQLQSSTTSGLDSLRSALMAQLTGAVFPPPAGVQQITIGLPSAQPQSTPSFDITKAEANPVKQVSTSQLVNFSQLQALISALANVKSSNPPKDPLHEAISSQMLLHPASSLITSTTSTATPLVAAAVDGLNSGAISFSSAGLALASALAPPTTANSLKGISLPTGEFIPVANLMPGQPTGLGSFTFTNCTPPNSLANFVTSLGGAPVPTSASTPIHRFSAETSSTIQQRAAQPTQPHPAQLPFEAALFATAAAAAAGNPLNIVAQPALQFRTPASTQAQSINGSVAPVTVVSSVSRNETSPLLISQPLREVTSCASLEEVGGGTDTDTSLTTGLEGEEVGEEVTLGSHPEIDESGSPLSTTGIRKLSKSNRRSSSGLGTRPHRQNFTALQNRILTDWYNSHHYKPYPSTEDTKMLAQKSELTYSQVKKWFANKRARTSNNGLPKPMPPTAPDTPSTTASDTSAFVAAAVAAAAAANQPTVLSNGNSVVQSPASSIIVPSGLMIRPAGATLAATLGNSGLTILAPRPPPPPPPPPQPTQTLPATSGTEFHTSEEASAHHSPEVSKEDNSDPPALTSSPSSPTNEKQSTGNVSASSPTSSSPVIKEETN</sequence>
<feature type="compositionally biased region" description="Pro residues" evidence="6">
    <location>
        <begin position="934"/>
        <end position="946"/>
    </location>
</feature>
<dbReference type="Pfam" id="PF05920">
    <property type="entry name" value="Homeobox_KN"/>
    <property type="match status" value="1"/>
</dbReference>
<dbReference type="InterPro" id="IPR013087">
    <property type="entry name" value="Znf_C2H2_type"/>
</dbReference>